<evidence type="ECO:0000313" key="3">
    <source>
        <dbReference type="Proteomes" id="UP000286947"/>
    </source>
</evidence>
<reference evidence="2 3" key="1">
    <citation type="submission" date="2018-01" db="EMBL/GenBank/DDBJ databases">
        <title>Saezia sanguinis gen. nov., sp. nov., in the order Burkholderiales isolated from human blood.</title>
        <authorList>
            <person name="Medina-Pascual M.J."/>
            <person name="Valdezate S."/>
            <person name="Monzon S."/>
            <person name="Cuesta I."/>
            <person name="Carrasco G."/>
            <person name="Villalon P."/>
            <person name="Saez-Nieto J.A."/>
        </authorList>
    </citation>
    <scope>NUCLEOTIDE SEQUENCE [LARGE SCALE GENOMIC DNA]</scope>
    <source>
        <strain evidence="2 3">CNM695-12</strain>
    </source>
</reference>
<dbReference type="Proteomes" id="UP000286947">
    <property type="component" value="Unassembled WGS sequence"/>
</dbReference>
<feature type="transmembrane region" description="Helical" evidence="1">
    <location>
        <begin position="173"/>
        <end position="198"/>
    </location>
</feature>
<evidence type="ECO:0000256" key="1">
    <source>
        <dbReference type="SAM" id="Phobius"/>
    </source>
</evidence>
<dbReference type="AlphaFoldDB" id="A0A433SD19"/>
<accession>A0A433SD19</accession>
<organism evidence="2 3">
    <name type="scientific">Saezia sanguinis</name>
    <dbReference type="NCBI Taxonomy" id="1965230"/>
    <lineage>
        <taxon>Bacteria</taxon>
        <taxon>Pseudomonadati</taxon>
        <taxon>Pseudomonadota</taxon>
        <taxon>Betaproteobacteria</taxon>
        <taxon>Burkholderiales</taxon>
        <taxon>Saeziaceae</taxon>
        <taxon>Saezia</taxon>
    </lineage>
</organism>
<protein>
    <recommendedName>
        <fullName evidence="4">Yip1 domain-containing protein</fullName>
    </recommendedName>
</protein>
<feature type="transmembrane region" description="Helical" evidence="1">
    <location>
        <begin position="68"/>
        <end position="89"/>
    </location>
</feature>
<keyword evidence="3" id="KW-1185">Reference proteome</keyword>
<feature type="transmembrane region" description="Helical" evidence="1">
    <location>
        <begin position="101"/>
        <end position="122"/>
    </location>
</feature>
<gene>
    <name evidence="2" type="ORF">CUZ56_01909</name>
</gene>
<dbReference type="EMBL" id="PQSP01000004">
    <property type="protein sequence ID" value="RUS66629.1"/>
    <property type="molecule type" value="Genomic_DNA"/>
</dbReference>
<evidence type="ECO:0008006" key="4">
    <source>
        <dbReference type="Google" id="ProtNLM"/>
    </source>
</evidence>
<proteinExistence type="predicted"/>
<keyword evidence="1" id="KW-0812">Transmembrane</keyword>
<sequence length="220" mass="23909">MIWLFYESGLTFAAQSAAILGLLQSHLSDCSDLSALAINSERLQRMHYLPVVLTTLLLYAIADIRLALFALGFYLAVVWVLFGVTRLFSKDATFYKSLASLNIMYIVMFLINIVIGFVLYSYSTGQYTAAELQAMEELPQSLASIMYYVSIINTLLAVGILGYSISRRVDISFLAGIGIAVLTPIACILVLAGLALFLPVAAIGAEELSALIKGVLATMQ</sequence>
<keyword evidence="1" id="KW-1133">Transmembrane helix</keyword>
<evidence type="ECO:0000313" key="2">
    <source>
        <dbReference type="EMBL" id="RUS66629.1"/>
    </source>
</evidence>
<keyword evidence="1" id="KW-0472">Membrane</keyword>
<name>A0A433SD19_9BURK</name>
<feature type="transmembrane region" description="Helical" evidence="1">
    <location>
        <begin position="142"/>
        <end position="161"/>
    </location>
</feature>
<comment type="caution">
    <text evidence="2">The sequence shown here is derived from an EMBL/GenBank/DDBJ whole genome shotgun (WGS) entry which is preliminary data.</text>
</comment>